<dbReference type="InterPro" id="IPR045594">
    <property type="entry name" value="DUF6460"/>
</dbReference>
<protein>
    <submittedName>
        <fullName evidence="3">Integrase</fullName>
    </submittedName>
</protein>
<dbReference type="EMBL" id="QFQD01000108">
    <property type="protein sequence ID" value="PZQ78992.1"/>
    <property type="molecule type" value="Genomic_DNA"/>
</dbReference>
<organism evidence="3 4">
    <name type="scientific">Ancylobacter novellus</name>
    <name type="common">Thiobacillus novellus</name>
    <dbReference type="NCBI Taxonomy" id="921"/>
    <lineage>
        <taxon>Bacteria</taxon>
        <taxon>Pseudomonadati</taxon>
        <taxon>Pseudomonadota</taxon>
        <taxon>Alphaproteobacteria</taxon>
        <taxon>Hyphomicrobiales</taxon>
        <taxon>Xanthobacteraceae</taxon>
        <taxon>Ancylobacter</taxon>
    </lineage>
</organism>
<dbReference type="Pfam" id="PF20061">
    <property type="entry name" value="DUF6460"/>
    <property type="match status" value="1"/>
</dbReference>
<gene>
    <name evidence="3" type="ORF">DI549_21390</name>
</gene>
<evidence type="ECO:0000259" key="2">
    <source>
        <dbReference type="Pfam" id="PF20061"/>
    </source>
</evidence>
<evidence type="ECO:0000256" key="1">
    <source>
        <dbReference type="SAM" id="Phobius"/>
    </source>
</evidence>
<feature type="transmembrane region" description="Helical" evidence="1">
    <location>
        <begin position="64"/>
        <end position="82"/>
    </location>
</feature>
<keyword evidence="1" id="KW-0472">Membrane</keyword>
<evidence type="ECO:0000313" key="3">
    <source>
        <dbReference type="EMBL" id="PZQ78992.1"/>
    </source>
</evidence>
<sequence length="89" mass="9954">MADNQFARWIGGSPLWVLVRLLLLSLVVGVILSALGLDPLNILASLESLVRHLFSFGFDTVERLWRYIVLGAVIVVPLWLITRIASRGR</sequence>
<keyword evidence="1" id="KW-1133">Transmembrane helix</keyword>
<feature type="domain" description="DUF6460" evidence="2">
    <location>
        <begin position="54"/>
        <end position="87"/>
    </location>
</feature>
<evidence type="ECO:0000313" key="4">
    <source>
        <dbReference type="Proteomes" id="UP000248887"/>
    </source>
</evidence>
<name>A0A2W5QNZ8_ANCNO</name>
<keyword evidence="1" id="KW-0812">Transmembrane</keyword>
<accession>A0A2W5QNZ8</accession>
<dbReference type="Proteomes" id="UP000248887">
    <property type="component" value="Unassembled WGS sequence"/>
</dbReference>
<dbReference type="AlphaFoldDB" id="A0A2W5QNZ8"/>
<feature type="transmembrane region" description="Helical" evidence="1">
    <location>
        <begin position="21"/>
        <end position="44"/>
    </location>
</feature>
<reference evidence="3 4" key="1">
    <citation type="submission" date="2017-08" db="EMBL/GenBank/DDBJ databases">
        <title>Infants hospitalized years apart are colonized by the same room-sourced microbial strains.</title>
        <authorList>
            <person name="Brooks B."/>
            <person name="Olm M.R."/>
            <person name="Firek B.A."/>
            <person name="Baker R."/>
            <person name="Thomas B.C."/>
            <person name="Morowitz M.J."/>
            <person name="Banfield J.F."/>
        </authorList>
    </citation>
    <scope>NUCLEOTIDE SEQUENCE [LARGE SCALE GENOMIC DNA]</scope>
    <source>
        <strain evidence="3">S2_005_001_R2_27</strain>
    </source>
</reference>
<proteinExistence type="predicted"/>
<comment type="caution">
    <text evidence="3">The sequence shown here is derived from an EMBL/GenBank/DDBJ whole genome shotgun (WGS) entry which is preliminary data.</text>
</comment>